<reference evidence="2" key="3">
    <citation type="journal article" date="2017" name="Nature">
        <title>Genome sequence of the progenitor of the wheat D genome Aegilops tauschii.</title>
        <authorList>
            <person name="Luo M.C."/>
            <person name="Gu Y.Q."/>
            <person name="Puiu D."/>
            <person name="Wang H."/>
            <person name="Twardziok S.O."/>
            <person name="Deal K.R."/>
            <person name="Huo N."/>
            <person name="Zhu T."/>
            <person name="Wang L."/>
            <person name="Wang Y."/>
            <person name="McGuire P.E."/>
            <person name="Liu S."/>
            <person name="Long H."/>
            <person name="Ramasamy R.K."/>
            <person name="Rodriguez J.C."/>
            <person name="Van S.L."/>
            <person name="Yuan L."/>
            <person name="Wang Z."/>
            <person name="Xia Z."/>
            <person name="Xiao L."/>
            <person name="Anderson O.D."/>
            <person name="Ouyang S."/>
            <person name="Liang Y."/>
            <person name="Zimin A.V."/>
            <person name="Pertea G."/>
            <person name="Qi P."/>
            <person name="Bennetzen J.L."/>
            <person name="Dai X."/>
            <person name="Dawson M.W."/>
            <person name="Muller H.G."/>
            <person name="Kugler K."/>
            <person name="Rivarola-Duarte L."/>
            <person name="Spannagl M."/>
            <person name="Mayer K.F.X."/>
            <person name="Lu F.H."/>
            <person name="Bevan M.W."/>
            <person name="Leroy P."/>
            <person name="Li P."/>
            <person name="You F.M."/>
            <person name="Sun Q."/>
            <person name="Liu Z."/>
            <person name="Lyons E."/>
            <person name="Wicker T."/>
            <person name="Salzberg S.L."/>
            <person name="Devos K.M."/>
            <person name="Dvorak J."/>
        </authorList>
    </citation>
    <scope>NUCLEOTIDE SEQUENCE [LARGE SCALE GENOMIC DNA]</scope>
    <source>
        <strain evidence="2">cv. AL8/78</strain>
    </source>
</reference>
<evidence type="ECO:0000313" key="3">
    <source>
        <dbReference type="Proteomes" id="UP000015105"/>
    </source>
</evidence>
<reference evidence="3" key="2">
    <citation type="journal article" date="2017" name="Nat. Plants">
        <title>The Aegilops tauschii genome reveals multiple impacts of transposons.</title>
        <authorList>
            <person name="Zhao G."/>
            <person name="Zou C."/>
            <person name="Li K."/>
            <person name="Wang K."/>
            <person name="Li T."/>
            <person name="Gao L."/>
            <person name="Zhang X."/>
            <person name="Wang H."/>
            <person name="Yang Z."/>
            <person name="Liu X."/>
            <person name="Jiang W."/>
            <person name="Mao L."/>
            <person name="Kong X."/>
            <person name="Jiao Y."/>
            <person name="Jia J."/>
        </authorList>
    </citation>
    <scope>NUCLEOTIDE SEQUENCE [LARGE SCALE GENOMIC DNA]</scope>
    <source>
        <strain evidence="3">cv. AL8/78</strain>
    </source>
</reference>
<dbReference type="AlphaFoldDB" id="A0A453SH60"/>
<dbReference type="Gramene" id="AET7Gv20944300.1">
    <property type="protein sequence ID" value="AET7Gv20944300.1"/>
    <property type="gene ID" value="AET7Gv20944300"/>
</dbReference>
<feature type="region of interest" description="Disordered" evidence="1">
    <location>
        <begin position="1"/>
        <end position="30"/>
    </location>
</feature>
<reference evidence="3" key="1">
    <citation type="journal article" date="2014" name="Science">
        <title>Ancient hybridizations among the ancestral genomes of bread wheat.</title>
        <authorList>
            <consortium name="International Wheat Genome Sequencing Consortium,"/>
            <person name="Marcussen T."/>
            <person name="Sandve S.R."/>
            <person name="Heier L."/>
            <person name="Spannagl M."/>
            <person name="Pfeifer M."/>
            <person name="Jakobsen K.S."/>
            <person name="Wulff B.B."/>
            <person name="Steuernagel B."/>
            <person name="Mayer K.F."/>
            <person name="Olsen O.A."/>
        </authorList>
    </citation>
    <scope>NUCLEOTIDE SEQUENCE [LARGE SCALE GENOMIC DNA]</scope>
    <source>
        <strain evidence="3">cv. AL8/78</strain>
    </source>
</reference>
<organism evidence="2 3">
    <name type="scientific">Aegilops tauschii subsp. strangulata</name>
    <name type="common">Goatgrass</name>
    <dbReference type="NCBI Taxonomy" id="200361"/>
    <lineage>
        <taxon>Eukaryota</taxon>
        <taxon>Viridiplantae</taxon>
        <taxon>Streptophyta</taxon>
        <taxon>Embryophyta</taxon>
        <taxon>Tracheophyta</taxon>
        <taxon>Spermatophyta</taxon>
        <taxon>Magnoliopsida</taxon>
        <taxon>Liliopsida</taxon>
        <taxon>Poales</taxon>
        <taxon>Poaceae</taxon>
        <taxon>BOP clade</taxon>
        <taxon>Pooideae</taxon>
        <taxon>Triticodae</taxon>
        <taxon>Triticeae</taxon>
        <taxon>Triticinae</taxon>
        <taxon>Aegilops</taxon>
    </lineage>
</organism>
<evidence type="ECO:0000313" key="2">
    <source>
        <dbReference type="EnsemblPlants" id="AET7Gv20944300.1"/>
    </source>
</evidence>
<dbReference type="PANTHER" id="PTHR31286">
    <property type="entry name" value="GLYCINE-RICH CELL WALL STRUCTURAL PROTEIN 1.8-LIKE"/>
    <property type="match status" value="1"/>
</dbReference>
<dbReference type="PANTHER" id="PTHR31286:SF167">
    <property type="entry name" value="OS09G0268800 PROTEIN"/>
    <property type="match status" value="1"/>
</dbReference>
<reference evidence="2" key="4">
    <citation type="submission" date="2019-03" db="UniProtKB">
        <authorList>
            <consortium name="EnsemblPlants"/>
        </authorList>
    </citation>
    <scope>IDENTIFICATION</scope>
</reference>
<dbReference type="InterPro" id="IPR040256">
    <property type="entry name" value="At4g02000-like"/>
</dbReference>
<name>A0A453SH60_AEGTS</name>
<dbReference type="Proteomes" id="UP000015105">
    <property type="component" value="Chromosome 7D"/>
</dbReference>
<reference evidence="2" key="5">
    <citation type="journal article" date="2021" name="G3 (Bethesda)">
        <title>Aegilops tauschii genome assembly Aet v5.0 features greater sequence contiguity and improved annotation.</title>
        <authorList>
            <person name="Wang L."/>
            <person name="Zhu T."/>
            <person name="Rodriguez J.C."/>
            <person name="Deal K.R."/>
            <person name="Dubcovsky J."/>
            <person name="McGuire P.E."/>
            <person name="Lux T."/>
            <person name="Spannagl M."/>
            <person name="Mayer K.F.X."/>
            <person name="Baldrich P."/>
            <person name="Meyers B.C."/>
            <person name="Huo N."/>
            <person name="Gu Y.Q."/>
            <person name="Zhou H."/>
            <person name="Devos K.M."/>
            <person name="Bennetzen J.L."/>
            <person name="Unver T."/>
            <person name="Budak H."/>
            <person name="Gulick P.J."/>
            <person name="Galiba G."/>
            <person name="Kalapos B."/>
            <person name="Nelson D.R."/>
            <person name="Li P."/>
            <person name="You F.M."/>
            <person name="Luo M.C."/>
            <person name="Dvorak J."/>
        </authorList>
    </citation>
    <scope>NUCLEOTIDE SEQUENCE [LARGE SCALE GENOMIC DNA]</scope>
    <source>
        <strain evidence="2">cv. AL8/78</strain>
    </source>
</reference>
<dbReference type="EnsemblPlants" id="AET7Gv20944300.1">
    <property type="protein sequence ID" value="AET7Gv20944300.1"/>
    <property type="gene ID" value="AET7Gv20944300"/>
</dbReference>
<feature type="region of interest" description="Disordered" evidence="1">
    <location>
        <begin position="44"/>
        <end position="65"/>
    </location>
</feature>
<evidence type="ECO:0000256" key="1">
    <source>
        <dbReference type="SAM" id="MobiDB-lite"/>
    </source>
</evidence>
<accession>A0A453SH60</accession>
<keyword evidence="3" id="KW-1185">Reference proteome</keyword>
<proteinExistence type="predicted"/>
<protein>
    <submittedName>
        <fullName evidence="2">Uncharacterized protein</fullName>
    </submittedName>
</protein>
<sequence length="288" mass="31644">RHGEPGVGSVKRGAAEQSAGANPSVLLAPAGGVRSMPASLEARSLVLPATPDRGGKTASRKTKGEGTPLVIDKDAARKAVSGHLVVDRLLSPFQANPRVIVDELRATAWKHQGVVTVQEVASDDGRFVLNFAAEGDRRFMLKAQPWHYKRDGLVFAEFDGKGDPTEIDLGVMAIWVQVRGLPFELKTESMGWSFWDQIGEVLEVSHHNHVIVEKFLRVRVEVILHEPLKSTVEFIPLGSSKIVKYDVLYEKLPLYYECCGIVGHTSERFCNIPSDKGVPTFPKNLSVE</sequence>